<evidence type="ECO:0000313" key="1">
    <source>
        <dbReference type="EMBL" id="MEX6431197.1"/>
    </source>
</evidence>
<dbReference type="RefSeq" id="WP_369085164.1">
    <property type="nucleotide sequence ID" value="NZ_JBFSHR010000407.1"/>
</dbReference>
<dbReference type="GO" id="GO:0003964">
    <property type="term" value="F:RNA-directed DNA polymerase activity"/>
    <property type="evidence" value="ECO:0007669"/>
    <property type="project" value="UniProtKB-KW"/>
</dbReference>
<protein>
    <submittedName>
        <fullName evidence="1">Reverse transcriptase domain-containing protein</fullName>
    </submittedName>
</protein>
<dbReference type="PANTHER" id="PTHR34047">
    <property type="entry name" value="NUCLEAR INTRON MATURASE 1, MITOCHONDRIAL-RELATED"/>
    <property type="match status" value="1"/>
</dbReference>
<keyword evidence="1" id="KW-0808">Transferase</keyword>
<gene>
    <name evidence="1" type="ORF">AB6A68_15450</name>
</gene>
<dbReference type="InterPro" id="IPR051083">
    <property type="entry name" value="GrpII_Intron_Splice-Mob/Def"/>
</dbReference>
<keyword evidence="2" id="KW-1185">Reference proteome</keyword>
<dbReference type="SUPFAM" id="SSF56672">
    <property type="entry name" value="DNA/RNA polymerases"/>
    <property type="match status" value="1"/>
</dbReference>
<accession>A0ABV3Y6K1</accession>
<proteinExistence type="predicted"/>
<keyword evidence="1" id="KW-0695">RNA-directed DNA polymerase</keyword>
<dbReference type="PANTHER" id="PTHR34047:SF8">
    <property type="entry name" value="PROTEIN YKFC"/>
    <property type="match status" value="1"/>
</dbReference>
<feature type="non-terminal residue" evidence="1">
    <location>
        <position position="1"/>
    </location>
</feature>
<feature type="non-terminal residue" evidence="1">
    <location>
        <position position="85"/>
    </location>
</feature>
<reference evidence="1 2" key="1">
    <citation type="submission" date="2024-07" db="EMBL/GenBank/DDBJ databases">
        <title>Draft Genome Sequence of Ferrimicrobium acidiphilum Strain YE2023, Isolated from a Pulp of Bioleach Reactor.</title>
        <authorList>
            <person name="Elkina Y.A."/>
            <person name="Bulaeva A.G."/>
            <person name="Beletsky A.V."/>
            <person name="Mardanov A.V."/>
        </authorList>
    </citation>
    <scope>NUCLEOTIDE SEQUENCE [LARGE SCALE GENOMIC DNA]</scope>
    <source>
        <strain evidence="1 2">YE2023</strain>
    </source>
</reference>
<comment type="caution">
    <text evidence="1">The sequence shown here is derived from an EMBL/GenBank/DDBJ whole genome shotgun (WGS) entry which is preliminary data.</text>
</comment>
<dbReference type="InterPro" id="IPR043502">
    <property type="entry name" value="DNA/RNA_pol_sf"/>
</dbReference>
<sequence length="85" mass="10073">RAVVEVLNAIYEEDFLGFSYGFRPGRSPHHALDALTVAIERKRVNWVLDADIRDFFTSLDHGWLEKFLEHRIADKRVLRLIHKWV</sequence>
<dbReference type="CDD" id="cd01651">
    <property type="entry name" value="RT_G2_intron"/>
    <property type="match status" value="1"/>
</dbReference>
<name>A0ABV3Y6K1_9ACTN</name>
<organism evidence="1 2">
    <name type="scientific">Ferrimicrobium acidiphilum</name>
    <dbReference type="NCBI Taxonomy" id="121039"/>
    <lineage>
        <taxon>Bacteria</taxon>
        <taxon>Bacillati</taxon>
        <taxon>Actinomycetota</taxon>
        <taxon>Acidimicrobiia</taxon>
        <taxon>Acidimicrobiales</taxon>
        <taxon>Acidimicrobiaceae</taxon>
        <taxon>Ferrimicrobium</taxon>
    </lineage>
</organism>
<dbReference type="Proteomes" id="UP001560267">
    <property type="component" value="Unassembled WGS sequence"/>
</dbReference>
<dbReference type="EMBL" id="JBFSHR010000407">
    <property type="protein sequence ID" value="MEX6431197.1"/>
    <property type="molecule type" value="Genomic_DNA"/>
</dbReference>
<keyword evidence="1" id="KW-0548">Nucleotidyltransferase</keyword>
<evidence type="ECO:0000313" key="2">
    <source>
        <dbReference type="Proteomes" id="UP001560267"/>
    </source>
</evidence>